<dbReference type="GO" id="GO:0046872">
    <property type="term" value="F:metal ion binding"/>
    <property type="evidence" value="ECO:0007669"/>
    <property type="project" value="UniProtKB-KW"/>
</dbReference>
<proteinExistence type="predicted"/>
<dbReference type="InterPro" id="IPR036849">
    <property type="entry name" value="Enolase-like_C_sf"/>
</dbReference>
<comment type="caution">
    <text evidence="3">The sequence shown here is derived from an EMBL/GenBank/DDBJ whole genome shotgun (WGS) entry which is preliminary data.</text>
</comment>
<protein>
    <submittedName>
        <fullName evidence="3">L-alanine-DL-glutamate epimerase</fullName>
    </submittedName>
</protein>
<dbReference type="AlphaFoldDB" id="A0A2J5Q7W0"/>
<gene>
    <name evidence="3" type="ORF">CWN49_03530</name>
</gene>
<evidence type="ECO:0000313" key="4">
    <source>
        <dbReference type="Proteomes" id="UP000234667"/>
    </source>
</evidence>
<keyword evidence="1" id="KW-0479">Metal-binding</keyword>
<name>A0A2J5Q7W0_9ENTR</name>
<dbReference type="Pfam" id="PF13378">
    <property type="entry name" value="MR_MLE_C"/>
    <property type="match status" value="1"/>
</dbReference>
<accession>A0A2J5Q7W0</accession>
<dbReference type="SMART" id="SM00922">
    <property type="entry name" value="MR_MLE"/>
    <property type="match status" value="1"/>
</dbReference>
<dbReference type="Gene3D" id="3.20.20.120">
    <property type="entry name" value="Enolase-like C-terminal domain"/>
    <property type="match status" value="1"/>
</dbReference>
<dbReference type="PANTHER" id="PTHR48073:SF2">
    <property type="entry name" value="O-SUCCINYLBENZOATE SYNTHASE"/>
    <property type="match status" value="1"/>
</dbReference>
<dbReference type="EMBL" id="PIDR01000054">
    <property type="protein sequence ID" value="PLO74391.1"/>
    <property type="molecule type" value="Genomic_DNA"/>
</dbReference>
<dbReference type="InterPro" id="IPR029065">
    <property type="entry name" value="Enolase_C-like"/>
</dbReference>
<dbReference type="Proteomes" id="UP000234667">
    <property type="component" value="Unassembled WGS sequence"/>
</dbReference>
<organism evidence="3 4">
    <name type="scientific">Klebsiella michiganensis</name>
    <dbReference type="NCBI Taxonomy" id="1134687"/>
    <lineage>
        <taxon>Bacteria</taxon>
        <taxon>Pseudomonadati</taxon>
        <taxon>Pseudomonadota</taxon>
        <taxon>Gammaproteobacteria</taxon>
        <taxon>Enterobacterales</taxon>
        <taxon>Enterobacteriaceae</taxon>
        <taxon>Klebsiella/Raoultella group</taxon>
        <taxon>Klebsiella</taxon>
    </lineage>
</organism>
<feature type="domain" description="Mandelate racemase/muconate lactonizing enzyme C-terminal" evidence="2">
    <location>
        <begin position="153"/>
        <end position="250"/>
    </location>
</feature>
<evidence type="ECO:0000313" key="3">
    <source>
        <dbReference type="EMBL" id="PLO74391.1"/>
    </source>
</evidence>
<dbReference type="InterPro" id="IPR013342">
    <property type="entry name" value="Mandelate_racemase_C"/>
</dbReference>
<reference evidence="3 4" key="2">
    <citation type="submission" date="2018-01" db="EMBL/GenBank/DDBJ databases">
        <title>Genomic study of Klebsiella pneumoniae.</title>
        <authorList>
            <person name="Yang Y."/>
            <person name="Bicalho R."/>
        </authorList>
    </citation>
    <scope>NUCLEOTIDE SEQUENCE [LARGE SCALE GENOMIC DNA]</scope>
    <source>
        <strain evidence="3 4">A10</strain>
    </source>
</reference>
<dbReference type="SFLD" id="SFLDS00001">
    <property type="entry name" value="Enolase"/>
    <property type="match status" value="1"/>
</dbReference>
<dbReference type="SUPFAM" id="SSF54826">
    <property type="entry name" value="Enolase N-terminal domain-like"/>
    <property type="match status" value="1"/>
</dbReference>
<evidence type="ECO:0000256" key="1">
    <source>
        <dbReference type="ARBA" id="ARBA00022723"/>
    </source>
</evidence>
<dbReference type="InterPro" id="IPR029017">
    <property type="entry name" value="Enolase-like_N"/>
</dbReference>
<evidence type="ECO:0000259" key="2">
    <source>
        <dbReference type="SMART" id="SM00922"/>
    </source>
</evidence>
<sequence length="399" mass="44421">MLMTLPEIYLVRQPMTTPFTHGAHRRQTSESVVLRWTRGAFTGIGECAPRRYVTAEDCESVLAELRSIDFARLAQALASVDPIDRGRTLYEQGLPFFPDKAVGNNTRCLVEMAVLDTLAQQAELPLSSYLLHITAPVTATRRVLPAQANITQVLDLSQSVQVFFQQRKPLRSLKLKLEADLHANRQRLESLRALAPTLDLYVDPNMSWSADQLHNSARQLRDLDVALFEEPLPRGSLEDYRQARRKLGIAIMLDESVISPSSLALAWKHQALDAVNLRIAKCGGLLATTKMIEQCHHWGLPVYLGVQVAEVGPLIAAHRALLTAYDGFLGVEAGQHDRFFDSDLMEPIPAIDRQHNAIPLPVPARPGLGCQLTPHILPFQQATEAVKHLKEPLNSERAQ</sequence>
<reference evidence="3 4" key="1">
    <citation type="submission" date="2017-11" db="EMBL/GenBank/DDBJ databases">
        <authorList>
            <person name="Han C.G."/>
        </authorList>
    </citation>
    <scope>NUCLEOTIDE SEQUENCE [LARGE SCALE GENOMIC DNA]</scope>
    <source>
        <strain evidence="3 4">A10</strain>
    </source>
</reference>
<dbReference type="SUPFAM" id="SSF51604">
    <property type="entry name" value="Enolase C-terminal domain-like"/>
    <property type="match status" value="1"/>
</dbReference>
<dbReference type="Gene3D" id="3.30.390.10">
    <property type="entry name" value="Enolase-like, N-terminal domain"/>
    <property type="match status" value="1"/>
</dbReference>
<dbReference type="PANTHER" id="PTHR48073">
    <property type="entry name" value="O-SUCCINYLBENZOATE SYNTHASE-RELATED"/>
    <property type="match status" value="1"/>
</dbReference>
<dbReference type="GO" id="GO:0003824">
    <property type="term" value="F:catalytic activity"/>
    <property type="evidence" value="ECO:0007669"/>
    <property type="project" value="UniProtKB-ARBA"/>
</dbReference>